<dbReference type="AlphaFoldDB" id="A0A975J0C2"/>
<dbReference type="EMBL" id="CP073100">
    <property type="protein sequence ID" value="QUE51676.1"/>
    <property type="molecule type" value="Genomic_DNA"/>
</dbReference>
<dbReference type="InterPro" id="IPR049997">
    <property type="entry name" value="Amuc_1098-like"/>
</dbReference>
<dbReference type="InterPro" id="IPR011990">
    <property type="entry name" value="TPR-like_helical_dom_sf"/>
</dbReference>
<dbReference type="SUPFAM" id="SSF48452">
    <property type="entry name" value="TPR-like"/>
    <property type="match status" value="1"/>
</dbReference>
<keyword evidence="2" id="KW-0732">Signal</keyword>
<dbReference type="PANTHER" id="PTHR30332:SF24">
    <property type="entry name" value="SECRETIN GSPD-RELATED"/>
    <property type="match status" value="1"/>
</dbReference>
<protein>
    <submittedName>
        <fullName evidence="6">Type II and III secretion system protein</fullName>
    </submittedName>
</protein>
<dbReference type="Gene3D" id="1.25.40.10">
    <property type="entry name" value="Tetratricopeptide repeat domain"/>
    <property type="match status" value="1"/>
</dbReference>
<comment type="similarity">
    <text evidence="4">Belongs to the bacterial secretin family.</text>
</comment>
<dbReference type="InterPro" id="IPR050810">
    <property type="entry name" value="Bact_Secretion_Sys_Channel"/>
</dbReference>
<reference evidence="6" key="1">
    <citation type="submission" date="2021-04" db="EMBL/GenBank/DDBJ databases">
        <title>Luteolibacter sp. 32A isolated from the skin of an Anderson's salamander (Ambystoma andersonii).</title>
        <authorList>
            <person name="Spergser J."/>
            <person name="Busse H.-J."/>
        </authorList>
    </citation>
    <scope>NUCLEOTIDE SEQUENCE</scope>
    <source>
        <strain evidence="6">32A</strain>
    </source>
</reference>
<dbReference type="GO" id="GO:0016020">
    <property type="term" value="C:membrane"/>
    <property type="evidence" value="ECO:0007669"/>
    <property type="project" value="UniProtKB-SubCell"/>
</dbReference>
<dbReference type="PANTHER" id="PTHR30332">
    <property type="entry name" value="PROBABLE GENERAL SECRETION PATHWAY PROTEIN D"/>
    <property type="match status" value="1"/>
</dbReference>
<dbReference type="GO" id="GO:0009306">
    <property type="term" value="P:protein secretion"/>
    <property type="evidence" value="ECO:0007669"/>
    <property type="project" value="InterPro"/>
</dbReference>
<organism evidence="6 7">
    <name type="scientific">Luteolibacter ambystomatis</name>
    <dbReference type="NCBI Taxonomy" id="2824561"/>
    <lineage>
        <taxon>Bacteria</taxon>
        <taxon>Pseudomonadati</taxon>
        <taxon>Verrucomicrobiota</taxon>
        <taxon>Verrucomicrobiia</taxon>
        <taxon>Verrucomicrobiales</taxon>
        <taxon>Verrucomicrobiaceae</taxon>
        <taxon>Luteolibacter</taxon>
    </lineage>
</organism>
<evidence type="ECO:0000256" key="4">
    <source>
        <dbReference type="RuleBase" id="RU004003"/>
    </source>
</evidence>
<keyword evidence="3" id="KW-0472">Membrane</keyword>
<dbReference type="SMART" id="SM00028">
    <property type="entry name" value="TPR"/>
    <property type="match status" value="3"/>
</dbReference>
<name>A0A975J0C2_9BACT</name>
<proteinExistence type="inferred from homology"/>
<evidence type="ECO:0000256" key="3">
    <source>
        <dbReference type="ARBA" id="ARBA00023136"/>
    </source>
</evidence>
<dbReference type="RefSeq" id="WP_211631815.1">
    <property type="nucleotide sequence ID" value="NZ_CP073100.1"/>
</dbReference>
<dbReference type="NCBIfam" id="NF042912">
    <property type="entry name" value="Amuc_1098_fam"/>
    <property type="match status" value="1"/>
</dbReference>
<accession>A0A975J0C2</accession>
<evidence type="ECO:0000256" key="2">
    <source>
        <dbReference type="ARBA" id="ARBA00022729"/>
    </source>
</evidence>
<dbReference type="GO" id="GO:0015627">
    <property type="term" value="C:type II protein secretion system complex"/>
    <property type="evidence" value="ECO:0007669"/>
    <property type="project" value="TreeGrafter"/>
</dbReference>
<evidence type="ECO:0000313" key="7">
    <source>
        <dbReference type="Proteomes" id="UP000676169"/>
    </source>
</evidence>
<evidence type="ECO:0000256" key="1">
    <source>
        <dbReference type="ARBA" id="ARBA00004370"/>
    </source>
</evidence>
<dbReference type="KEGG" id="lamb:KBB96_02000"/>
<dbReference type="InterPro" id="IPR004846">
    <property type="entry name" value="T2SS/T3SS_dom"/>
</dbReference>
<feature type="domain" description="Type II/III secretion system secretin-like" evidence="5">
    <location>
        <begin position="569"/>
        <end position="783"/>
    </location>
</feature>
<dbReference type="Pfam" id="PF00263">
    <property type="entry name" value="Secretin"/>
    <property type="match status" value="1"/>
</dbReference>
<evidence type="ECO:0000313" key="6">
    <source>
        <dbReference type="EMBL" id="QUE51676.1"/>
    </source>
</evidence>
<keyword evidence="7" id="KW-1185">Reference proteome</keyword>
<dbReference type="Proteomes" id="UP000676169">
    <property type="component" value="Chromosome"/>
</dbReference>
<gene>
    <name evidence="6" type="ORF">KBB96_02000</name>
</gene>
<dbReference type="InterPro" id="IPR019734">
    <property type="entry name" value="TPR_rpt"/>
</dbReference>
<comment type="subcellular location">
    <subcellularLocation>
        <location evidence="1">Membrane</location>
    </subcellularLocation>
</comment>
<evidence type="ECO:0000259" key="5">
    <source>
        <dbReference type="Pfam" id="PF00263"/>
    </source>
</evidence>
<sequence length="793" mass="85340">MATACLVVPVLGADTPGLFEHEQAKRYQGVEEAQELLVKGDEAYNAGRYSDAVTAYSGARALIPKAPATIELREAATERYAQASVEYGRELLRKGDLEGAKAAVDKVLAKDVAPGDLGAVAFKNQLNDPIRNNPAMTAEHGKNVDQVRKLLYTAEGAFNLGKYDEAKATYEKVLRIDATNSAARRGMERIAAAKSGYHRSSYDSARAEMLGKVEAAWELQPLRGEEKIPGMEEGVVENSNTISVRNKIDRLILPSLVLDQVTLEEAVDYLRSQASKLDTFELDPQRKGVNFAVDLGAQGSEVADRISKKRFNLRLTNVPISGALKYINDLTQTSYTTDQFSVIIRSMGSLATEMSTRTYHVPPNFLSSITEGEDGGAAAAPPDPFGTDKPATTGLLAKRRDILDVFKSKGITFPEGATATLNAATNVLIVRNTEANQDMISQLVEVVIKTEPIQVIVTVTMLKAEEHRIDELGFDWLLNDYGMSNDFFLSGGKVGDPGMDDIAVPTGVNRKSITSGNRSGDFAVTADAIDTAIAENTQGFANISQRAPGVLGLNGFLNGSAYNGVMRGLAQKTGIDLMTCPSVVTRSGQVASVRVVREMLYPTEYEPPEIPNRVGLTGIGTNTNNEDPGDGGGIFPVTPSHPTAFQKREVGTILEVLPTVSADKRTVDLQLKPEITDFDGFVNYGTPVNSIAMDATGTAINTPITQNAILMPVFSKMAINTSSITVADGSTIVIGGLVQERTQRVEDKTPLLGTLPVVGRLFQSNVQAPVKKNVVFMVNVRLVDPSGRPINQP</sequence>